<evidence type="ECO:0000256" key="3">
    <source>
        <dbReference type="SAM" id="MobiDB-lite"/>
    </source>
</evidence>
<accession>A0ABW4N3J1</accession>
<proteinExistence type="predicted"/>
<dbReference type="InterPro" id="IPR001343">
    <property type="entry name" value="Hemolysn_Ca-bd"/>
</dbReference>
<evidence type="ECO:0000313" key="5">
    <source>
        <dbReference type="Proteomes" id="UP001597237"/>
    </source>
</evidence>
<gene>
    <name evidence="4" type="ORF">ACFSC0_07475</name>
</gene>
<dbReference type="PRINTS" id="PR00313">
    <property type="entry name" value="CABNDNGRPT"/>
</dbReference>
<dbReference type="Pfam" id="PF00353">
    <property type="entry name" value="HemolysinCabind"/>
    <property type="match status" value="4"/>
</dbReference>
<dbReference type="Gene3D" id="2.150.10.10">
    <property type="entry name" value="Serralysin-like metalloprotease, C-terminal"/>
    <property type="match status" value="2"/>
</dbReference>
<sequence length="386" mass="40357">MATSFTFYGVVESVDPTSTPNFQYEAGDKVQAHLTLTGDLEDAWEEAVEDESSIFTRNDDDIALTFDGRSMFITDDFFLRSNGTDLSIVEAAFIGAHIDFDEEPLEPPGSLFFRVNQFGSGGARLIEEEGNGAESGLRYGAADISGAWIPDEIDPNLIYGTDAGQVLKSKGEVSMIWGMGGNDTIQGSNSTYAWGGAGNDSLRGSGEEDQMWGGVGNDTVAGRGGADMLNGLGGNDLVQGGDGEDTLMGGQGDDSLNGNAEDDRLEGGAGADTLRGEGGDDTLIGGGQGADSLDGGSGDDLLQGANLRGGGGHDTFQFFVEFEPTVVHDFQNGTDQLEGVGVPLGVDVLSLATQVGADVQFTYNGLTFLTLKNILVSQLDDSDFVD</sequence>
<comment type="caution">
    <text evidence="4">The sequence shown here is derived from an EMBL/GenBank/DDBJ whole genome shotgun (WGS) entry which is preliminary data.</text>
</comment>
<keyword evidence="5" id="KW-1185">Reference proteome</keyword>
<evidence type="ECO:0000313" key="4">
    <source>
        <dbReference type="EMBL" id="MFD1783230.1"/>
    </source>
</evidence>
<comment type="subcellular location">
    <subcellularLocation>
        <location evidence="1">Secreted</location>
    </subcellularLocation>
</comment>
<dbReference type="InterPro" id="IPR011049">
    <property type="entry name" value="Serralysin-like_metalloprot_C"/>
</dbReference>
<dbReference type="RefSeq" id="WP_377284374.1">
    <property type="nucleotide sequence ID" value="NZ_JBHRSI010000015.1"/>
</dbReference>
<dbReference type="PANTHER" id="PTHR38340">
    <property type="entry name" value="S-LAYER PROTEIN"/>
    <property type="match status" value="1"/>
</dbReference>
<keyword evidence="2" id="KW-0964">Secreted</keyword>
<dbReference type="PANTHER" id="PTHR38340:SF1">
    <property type="entry name" value="S-LAYER PROTEIN"/>
    <property type="match status" value="1"/>
</dbReference>
<evidence type="ECO:0000256" key="2">
    <source>
        <dbReference type="ARBA" id="ARBA00022525"/>
    </source>
</evidence>
<name>A0ABW4N3J1_9CAUL</name>
<evidence type="ECO:0000256" key="1">
    <source>
        <dbReference type="ARBA" id="ARBA00004613"/>
    </source>
</evidence>
<feature type="region of interest" description="Disordered" evidence="3">
    <location>
        <begin position="233"/>
        <end position="298"/>
    </location>
</feature>
<protein>
    <submittedName>
        <fullName evidence="4">Calcium-binding protein</fullName>
    </submittedName>
</protein>
<reference evidence="5" key="1">
    <citation type="journal article" date="2019" name="Int. J. Syst. Evol. Microbiol.">
        <title>The Global Catalogue of Microorganisms (GCM) 10K type strain sequencing project: providing services to taxonomists for standard genome sequencing and annotation.</title>
        <authorList>
            <consortium name="The Broad Institute Genomics Platform"/>
            <consortium name="The Broad Institute Genome Sequencing Center for Infectious Disease"/>
            <person name="Wu L."/>
            <person name="Ma J."/>
        </authorList>
    </citation>
    <scope>NUCLEOTIDE SEQUENCE [LARGE SCALE GENOMIC DNA]</scope>
    <source>
        <strain evidence="5">DFY28</strain>
    </source>
</reference>
<dbReference type="SUPFAM" id="SSF51120">
    <property type="entry name" value="beta-Roll"/>
    <property type="match status" value="1"/>
</dbReference>
<dbReference type="EMBL" id="JBHUEY010000001">
    <property type="protein sequence ID" value="MFD1783230.1"/>
    <property type="molecule type" value="Genomic_DNA"/>
</dbReference>
<dbReference type="Proteomes" id="UP001597237">
    <property type="component" value="Unassembled WGS sequence"/>
</dbReference>
<organism evidence="4 5">
    <name type="scientific">Phenylobacterium terrae</name>
    <dbReference type="NCBI Taxonomy" id="2665495"/>
    <lineage>
        <taxon>Bacteria</taxon>
        <taxon>Pseudomonadati</taxon>
        <taxon>Pseudomonadota</taxon>
        <taxon>Alphaproteobacteria</taxon>
        <taxon>Caulobacterales</taxon>
        <taxon>Caulobacteraceae</taxon>
        <taxon>Phenylobacterium</taxon>
    </lineage>
</organism>
<dbReference type="InterPro" id="IPR050557">
    <property type="entry name" value="RTX_toxin/Mannuronan_C5-epim"/>
</dbReference>